<feature type="region of interest" description="Disordered" evidence="1">
    <location>
        <begin position="1"/>
        <end position="37"/>
    </location>
</feature>
<dbReference type="AlphaFoldDB" id="A0A6A4S9Y9"/>
<evidence type="ECO:0000313" key="2">
    <source>
        <dbReference type="EMBL" id="KAF0029987.1"/>
    </source>
</evidence>
<evidence type="ECO:0000256" key="1">
    <source>
        <dbReference type="SAM" id="MobiDB-lite"/>
    </source>
</evidence>
<sequence length="108" mass="11785">MKPPDVNPLEAASGTTQGYNPQSTDYQVKQKRKRGVGNNKYKAALSSSLLDCTALFSNIAQNADVAEYVKNSVPRKGRLMSLSKDAPGLTVRCFTEKPKDMDPSMTSE</sequence>
<feature type="compositionally biased region" description="Polar residues" evidence="1">
    <location>
        <begin position="13"/>
        <end position="27"/>
    </location>
</feature>
<evidence type="ECO:0000313" key="3">
    <source>
        <dbReference type="Proteomes" id="UP000438429"/>
    </source>
</evidence>
<dbReference type="Proteomes" id="UP000438429">
    <property type="component" value="Unassembled WGS sequence"/>
</dbReference>
<protein>
    <submittedName>
        <fullName evidence="2">Uncharacterized protein</fullName>
    </submittedName>
</protein>
<gene>
    <name evidence="2" type="ORF">F2P81_016718</name>
</gene>
<dbReference type="EMBL" id="VEVO01000015">
    <property type="protein sequence ID" value="KAF0029987.1"/>
    <property type="molecule type" value="Genomic_DNA"/>
</dbReference>
<reference evidence="2 3" key="1">
    <citation type="submission" date="2019-06" db="EMBL/GenBank/DDBJ databases">
        <title>Draft genomes of female and male turbot (Scophthalmus maximus).</title>
        <authorList>
            <person name="Xu H."/>
            <person name="Xu X.-W."/>
            <person name="Shao C."/>
            <person name="Chen S."/>
        </authorList>
    </citation>
    <scope>NUCLEOTIDE SEQUENCE [LARGE SCALE GENOMIC DNA]</scope>
    <source>
        <strain evidence="2">Ysfricsl-2016a</strain>
        <tissue evidence="2">Blood</tissue>
    </source>
</reference>
<accession>A0A6A4S9Y9</accession>
<proteinExistence type="predicted"/>
<comment type="caution">
    <text evidence="2">The sequence shown here is derived from an EMBL/GenBank/DDBJ whole genome shotgun (WGS) entry which is preliminary data.</text>
</comment>
<organism evidence="2 3">
    <name type="scientific">Scophthalmus maximus</name>
    <name type="common">Turbot</name>
    <name type="synonym">Psetta maxima</name>
    <dbReference type="NCBI Taxonomy" id="52904"/>
    <lineage>
        <taxon>Eukaryota</taxon>
        <taxon>Metazoa</taxon>
        <taxon>Chordata</taxon>
        <taxon>Craniata</taxon>
        <taxon>Vertebrata</taxon>
        <taxon>Euteleostomi</taxon>
        <taxon>Actinopterygii</taxon>
        <taxon>Neopterygii</taxon>
        <taxon>Teleostei</taxon>
        <taxon>Neoteleostei</taxon>
        <taxon>Acanthomorphata</taxon>
        <taxon>Carangaria</taxon>
        <taxon>Pleuronectiformes</taxon>
        <taxon>Pleuronectoidei</taxon>
        <taxon>Scophthalmidae</taxon>
        <taxon>Scophthalmus</taxon>
    </lineage>
</organism>
<name>A0A6A4S9Y9_SCOMX</name>